<dbReference type="InterPro" id="IPR023894">
    <property type="entry name" value="Sporulation_SdpB"/>
</dbReference>
<dbReference type="SMART" id="SM00752">
    <property type="entry name" value="HTTM"/>
    <property type="match status" value="1"/>
</dbReference>
<comment type="subcellular location">
    <subcellularLocation>
        <location evidence="1">Endomembrane system</location>
        <topology evidence="1">Multi-pass membrane protein</topology>
    </subcellularLocation>
</comment>
<name>A0A0D1J072_BACIU</name>
<evidence type="ECO:0000259" key="6">
    <source>
        <dbReference type="SMART" id="SM00752"/>
    </source>
</evidence>
<evidence type="ECO:0000256" key="3">
    <source>
        <dbReference type="ARBA" id="ARBA00022989"/>
    </source>
</evidence>
<dbReference type="InterPro" id="IPR052964">
    <property type="entry name" value="Sporulation_signal_mat"/>
</dbReference>
<dbReference type="GO" id="GO:0012505">
    <property type="term" value="C:endomembrane system"/>
    <property type="evidence" value="ECO:0007669"/>
    <property type="project" value="UniProtKB-SubCell"/>
</dbReference>
<feature type="transmembrane region" description="Helical" evidence="5">
    <location>
        <begin position="218"/>
        <end position="239"/>
    </location>
</feature>
<evidence type="ECO:0000256" key="1">
    <source>
        <dbReference type="ARBA" id="ARBA00004127"/>
    </source>
</evidence>
<evidence type="ECO:0000256" key="4">
    <source>
        <dbReference type="ARBA" id="ARBA00023136"/>
    </source>
</evidence>
<organism evidence="7 8">
    <name type="scientific">Bacillus subtilis</name>
    <dbReference type="NCBI Taxonomy" id="1423"/>
    <lineage>
        <taxon>Bacteria</taxon>
        <taxon>Bacillati</taxon>
        <taxon>Bacillota</taxon>
        <taxon>Bacilli</taxon>
        <taxon>Bacillales</taxon>
        <taxon>Bacillaceae</taxon>
        <taxon>Bacillus</taxon>
    </lineage>
</organism>
<feature type="transmembrane region" description="Helical" evidence="5">
    <location>
        <begin position="119"/>
        <end position="135"/>
    </location>
</feature>
<feature type="domain" description="HTTM-like" evidence="6">
    <location>
        <begin position="13"/>
        <end position="283"/>
    </location>
</feature>
<dbReference type="InterPro" id="IPR011020">
    <property type="entry name" value="HTTM-like"/>
</dbReference>
<evidence type="ECO:0000313" key="7">
    <source>
        <dbReference type="EMBL" id="KIU05649.1"/>
    </source>
</evidence>
<reference evidence="7 8" key="1">
    <citation type="submission" date="2014-12" db="EMBL/GenBank/DDBJ databases">
        <title>Comparative genome analysis of Bacillus coagulans HM-08, Clostridium butyricum HM-68, Bacillus subtilis HM-66 and Bacillus licheniformis BL-09.</title>
        <authorList>
            <person name="Zhang H."/>
        </authorList>
    </citation>
    <scope>NUCLEOTIDE SEQUENCE [LARGE SCALE GENOMIC DNA]</scope>
    <source>
        <strain evidence="7 8">HM-66</strain>
    </source>
</reference>
<feature type="transmembrane region" description="Helical" evidence="5">
    <location>
        <begin position="246"/>
        <end position="279"/>
    </location>
</feature>
<dbReference type="PANTHER" id="PTHR39535">
    <property type="entry name" value="SPORULATION-DELAYING PROTEIN SDPB"/>
    <property type="match status" value="1"/>
</dbReference>
<proteinExistence type="predicted"/>
<feature type="transmembrane region" description="Helical" evidence="5">
    <location>
        <begin position="20"/>
        <end position="38"/>
    </location>
</feature>
<comment type="caution">
    <text evidence="7">The sequence shown here is derived from an EMBL/GenBank/DDBJ whole genome shotgun (WGS) entry which is preliminary data.</text>
</comment>
<keyword evidence="3 5" id="KW-1133">Transmembrane helix</keyword>
<dbReference type="PANTHER" id="PTHR39535:SF2">
    <property type="entry name" value="HTTM DOMAIN-CONTAINING PROTEIN"/>
    <property type="match status" value="1"/>
</dbReference>
<dbReference type="AlphaFoldDB" id="A0A0D1J072"/>
<dbReference type="EMBL" id="JXBC01000013">
    <property type="protein sequence ID" value="KIU05649.1"/>
    <property type="molecule type" value="Genomic_DNA"/>
</dbReference>
<evidence type="ECO:0000313" key="8">
    <source>
        <dbReference type="Proteomes" id="UP000032247"/>
    </source>
</evidence>
<gene>
    <name evidence="7" type="ORF">SC09_contig4orf00514</name>
</gene>
<dbReference type="PATRIC" id="fig|1423.173.peg.4192"/>
<dbReference type="Proteomes" id="UP000032247">
    <property type="component" value="Unassembled WGS sequence"/>
</dbReference>
<feature type="transmembrane region" description="Helical" evidence="5">
    <location>
        <begin position="75"/>
        <end position="92"/>
    </location>
</feature>
<keyword evidence="2 5" id="KW-0812">Transmembrane</keyword>
<evidence type="ECO:0000256" key="2">
    <source>
        <dbReference type="ARBA" id="ARBA00022692"/>
    </source>
</evidence>
<sequence>MKILNSLEGYIDTYNPWKNTYALFRSLLGFSTLLVLLFNSTDILFSYSANNVTCENVYIPTAFCFAKEYSINFEIIRYLMIFILTLVVIGWRPRFTGLFHWYICYSIQTSALTIDGGEQIATVLSFLILPVTLLDSRRNHWNIRKNNNESFTKKTVLFYIMTIIKIQVFIIYLNAALERLKNKEWAEGTAIYYFFSDPVFGLPEYQLNLMNPLLESNFIVVITWLVTIFELFLAASIISNIRIKRIALVLGILFHIGIIFSIGIVSFGLIMISALIIYLHPVQQNITMNWCSPLFKYIYVKGKRNFKRIGGESVKFLTKLFHS</sequence>
<keyword evidence="4 5" id="KW-0472">Membrane</keyword>
<evidence type="ECO:0000256" key="5">
    <source>
        <dbReference type="SAM" id="Phobius"/>
    </source>
</evidence>
<dbReference type="NCBIfam" id="TIGR04033">
    <property type="entry name" value="export_SdpB"/>
    <property type="match status" value="1"/>
</dbReference>
<protein>
    <submittedName>
        <fullName evidence="7">Exporter of killing factor SpbC</fullName>
    </submittedName>
</protein>
<feature type="transmembrane region" description="Helical" evidence="5">
    <location>
        <begin position="156"/>
        <end position="175"/>
    </location>
</feature>
<accession>A0A0D1J072</accession>